<dbReference type="Proteomes" id="UP000784294">
    <property type="component" value="Unassembled WGS sequence"/>
</dbReference>
<dbReference type="AlphaFoldDB" id="A0A448XP28"/>
<keyword evidence="2" id="KW-1185">Reference proteome</keyword>
<evidence type="ECO:0000313" key="2">
    <source>
        <dbReference type="Proteomes" id="UP000784294"/>
    </source>
</evidence>
<organism evidence="1 2">
    <name type="scientific">Protopolystoma xenopodis</name>
    <dbReference type="NCBI Taxonomy" id="117903"/>
    <lineage>
        <taxon>Eukaryota</taxon>
        <taxon>Metazoa</taxon>
        <taxon>Spiralia</taxon>
        <taxon>Lophotrochozoa</taxon>
        <taxon>Platyhelminthes</taxon>
        <taxon>Monogenea</taxon>
        <taxon>Polyopisthocotylea</taxon>
        <taxon>Polystomatidea</taxon>
        <taxon>Polystomatidae</taxon>
        <taxon>Protopolystoma</taxon>
    </lineage>
</organism>
<reference evidence="1" key="1">
    <citation type="submission" date="2018-11" db="EMBL/GenBank/DDBJ databases">
        <authorList>
            <consortium name="Pathogen Informatics"/>
        </authorList>
    </citation>
    <scope>NUCLEOTIDE SEQUENCE</scope>
</reference>
<dbReference type="EMBL" id="CAAALY010269184">
    <property type="protein sequence ID" value="VEL41403.1"/>
    <property type="molecule type" value="Genomic_DNA"/>
</dbReference>
<name>A0A448XP28_9PLAT</name>
<proteinExistence type="predicted"/>
<evidence type="ECO:0000313" key="1">
    <source>
        <dbReference type="EMBL" id="VEL41403.1"/>
    </source>
</evidence>
<accession>A0A448XP28</accession>
<sequence length="151" mass="16448">MSQTVPFSKPLAACEDELWLAVILGVLDSPAGCQPLAYHLYDRTGPSCWIRNGHSAQIHGPLSCYTQRVRLALEVANSTCPAPRALLAPLGQAVTLSRLQCCRPDLVIKSANCLVVARGGQALVWVMVRIGKQVVATRQKRSGTRRNEATW</sequence>
<protein>
    <submittedName>
        <fullName evidence="1">Uncharacterized protein</fullName>
    </submittedName>
</protein>
<gene>
    <name evidence="1" type="ORF">PXEA_LOCUS34843</name>
</gene>
<comment type="caution">
    <text evidence="1">The sequence shown here is derived from an EMBL/GenBank/DDBJ whole genome shotgun (WGS) entry which is preliminary data.</text>
</comment>